<dbReference type="PANTHER" id="PTHR30008:SF0">
    <property type="entry name" value="EXODEOXYRIBONUCLEASE 7 LARGE SUBUNIT"/>
    <property type="match status" value="1"/>
</dbReference>
<evidence type="ECO:0000313" key="2">
    <source>
        <dbReference type="EMBL" id="MPN50377.1"/>
    </source>
</evidence>
<dbReference type="EC" id="3.1.11.6" evidence="2"/>
<protein>
    <submittedName>
        <fullName evidence="2">Exodeoxyribonuclease 7 large subunit</fullName>
        <ecNumber evidence="2">3.1.11.6</ecNumber>
    </submittedName>
</protein>
<comment type="caution">
    <text evidence="2">The sequence shown here is derived from an EMBL/GenBank/DDBJ whole genome shotgun (WGS) entry which is preliminary data.</text>
</comment>
<organism evidence="2">
    <name type="scientific">bioreactor metagenome</name>
    <dbReference type="NCBI Taxonomy" id="1076179"/>
    <lineage>
        <taxon>unclassified sequences</taxon>
        <taxon>metagenomes</taxon>
        <taxon>ecological metagenomes</taxon>
    </lineage>
</organism>
<accession>A0A645IGF9</accession>
<reference evidence="2" key="1">
    <citation type="submission" date="2019-08" db="EMBL/GenBank/DDBJ databases">
        <authorList>
            <person name="Kucharzyk K."/>
            <person name="Murdoch R.W."/>
            <person name="Higgins S."/>
            <person name="Loffler F."/>
        </authorList>
    </citation>
    <scope>NUCLEOTIDE SEQUENCE</scope>
</reference>
<dbReference type="AlphaFoldDB" id="A0A645IGF9"/>
<dbReference type="InterPro" id="IPR020579">
    <property type="entry name" value="Exonuc_VII_lsu_C"/>
</dbReference>
<dbReference type="InterPro" id="IPR003753">
    <property type="entry name" value="Exonuc_VII_L"/>
</dbReference>
<dbReference type="GO" id="GO:0006308">
    <property type="term" value="P:DNA catabolic process"/>
    <property type="evidence" value="ECO:0007669"/>
    <property type="project" value="InterPro"/>
</dbReference>
<dbReference type="GO" id="GO:0008855">
    <property type="term" value="F:exodeoxyribonuclease VII activity"/>
    <property type="evidence" value="ECO:0007669"/>
    <property type="project" value="UniProtKB-EC"/>
</dbReference>
<dbReference type="EMBL" id="VSSQ01114506">
    <property type="protein sequence ID" value="MPN50377.1"/>
    <property type="molecule type" value="Genomic_DNA"/>
</dbReference>
<keyword evidence="2" id="KW-0378">Hydrolase</keyword>
<gene>
    <name evidence="2" type="primary">xseA_50</name>
    <name evidence="2" type="ORF">SDC9_198003</name>
</gene>
<sequence length="94" mass="10848">MVNQYNKLENLKNNLEFNMKININNKNNKLTNIESALKSHNPLSILNKGYSIIQDRDKKTISSLEDLKENSEVIVRLKDGDALFNIHYAEEENG</sequence>
<evidence type="ECO:0000259" key="1">
    <source>
        <dbReference type="Pfam" id="PF02601"/>
    </source>
</evidence>
<proteinExistence type="predicted"/>
<dbReference type="GO" id="GO:0009318">
    <property type="term" value="C:exodeoxyribonuclease VII complex"/>
    <property type="evidence" value="ECO:0007669"/>
    <property type="project" value="InterPro"/>
</dbReference>
<feature type="domain" description="Exonuclease VII large subunit C-terminal" evidence="1">
    <location>
        <begin position="4"/>
        <end position="82"/>
    </location>
</feature>
<dbReference type="Pfam" id="PF02601">
    <property type="entry name" value="Exonuc_VII_L"/>
    <property type="match status" value="1"/>
</dbReference>
<dbReference type="PANTHER" id="PTHR30008">
    <property type="entry name" value="EXODEOXYRIBONUCLEASE 7 LARGE SUBUNIT"/>
    <property type="match status" value="1"/>
</dbReference>
<name>A0A645IGF9_9ZZZZ</name>